<dbReference type="KEGG" id="mpv:PRV_01145"/>
<accession>U5NBQ5</accession>
<dbReference type="AlphaFoldDB" id="U5NBQ5"/>
<keyword evidence="2" id="KW-1185">Reference proteome</keyword>
<gene>
    <name evidence="1" type="ORF">PRV_01145</name>
</gene>
<proteinExistence type="predicted"/>
<sequence>MKEIIKNCGFYKKGLDWSAGLSGTWKKGMNFTSVKQKNIKFNGENDIKKVFKNECEIEVKDSSDGISWNSITGQSAGPVIKVGSIFRGLIGNGDKWDIEFEQLWKKLKNEEKRRIKEGFGINSFVKKILKESFEKEWLKGEGEKTKVWETRINDISW</sequence>
<dbReference type="HOGENOM" id="CLU_1675935_0_0_14"/>
<name>U5NBQ5_9MOLU</name>
<reference evidence="1 2" key="1">
    <citation type="journal article" date="2013" name="Genome Announc.">
        <title>Genome Sequence of Mycoplasma parvum (Formerly Eperythrozoon parvum), a Diminutive Hemoplasma of the Pig.</title>
        <authorList>
            <person name="do Nascimento N.C."/>
            <person name="Dos Santos A.P."/>
            <person name="Chu Y."/>
            <person name="Guimaraes A.M."/>
            <person name="Pagliaro A."/>
            <person name="Messick J.B."/>
        </authorList>
    </citation>
    <scope>NUCLEOTIDE SEQUENCE [LARGE SCALE GENOMIC DNA]</scope>
    <source>
        <strain evidence="1 2">Indiana</strain>
    </source>
</reference>
<dbReference type="RefSeq" id="WP_022769389.1">
    <property type="nucleotide sequence ID" value="NC_022575.1"/>
</dbReference>
<dbReference type="Proteomes" id="UP000017119">
    <property type="component" value="Chromosome"/>
</dbReference>
<organism evidence="1 2">
    <name type="scientific">Mycoplasma parvum str. Indiana</name>
    <dbReference type="NCBI Taxonomy" id="1403316"/>
    <lineage>
        <taxon>Bacteria</taxon>
        <taxon>Bacillati</taxon>
        <taxon>Mycoplasmatota</taxon>
        <taxon>Mollicutes</taxon>
        <taxon>Mycoplasmataceae</taxon>
        <taxon>Mycoplasma</taxon>
    </lineage>
</organism>
<evidence type="ECO:0000313" key="1">
    <source>
        <dbReference type="EMBL" id="AGX88991.1"/>
    </source>
</evidence>
<dbReference type="PATRIC" id="fig|1403316.3.peg.201"/>
<protein>
    <submittedName>
        <fullName evidence="1">Uncharacterized protein</fullName>
    </submittedName>
</protein>
<evidence type="ECO:0000313" key="2">
    <source>
        <dbReference type="Proteomes" id="UP000017119"/>
    </source>
</evidence>
<dbReference type="EMBL" id="CP006771">
    <property type="protein sequence ID" value="AGX88991.1"/>
    <property type="molecule type" value="Genomic_DNA"/>
</dbReference>